<comment type="similarity">
    <text evidence="1">Belongs to the RutC family.</text>
</comment>
<sequence>MRTISTPNAPSAIGPYSQAQISGGHLFTSGQIPLVPETMEMVTGSIEPQAEQVMKNLAAVLAAANTGWDRVVKTTVFLTDMADFAAFNAVYEKALGGAKPARSTVQVAALPRGAKVEIELIAEV</sequence>
<dbReference type="Pfam" id="PF01042">
    <property type="entry name" value="Ribonuc_L-PSP"/>
    <property type="match status" value="1"/>
</dbReference>
<name>A0ABN6UTC7_9BACT</name>
<dbReference type="InterPro" id="IPR019897">
    <property type="entry name" value="RidA_CS"/>
</dbReference>
<dbReference type="CDD" id="cd00448">
    <property type="entry name" value="YjgF_YER057c_UK114_family"/>
    <property type="match status" value="1"/>
</dbReference>
<dbReference type="InterPro" id="IPR035959">
    <property type="entry name" value="RutC-like_sf"/>
</dbReference>
<dbReference type="Proteomes" id="UP001242010">
    <property type="component" value="Chromosome"/>
</dbReference>
<dbReference type="InterPro" id="IPR006056">
    <property type="entry name" value="RidA"/>
</dbReference>
<dbReference type="SUPFAM" id="SSF55298">
    <property type="entry name" value="YjgF-like"/>
    <property type="match status" value="1"/>
</dbReference>
<accession>A0ABN6UTC7</accession>
<dbReference type="RefSeq" id="WP_286354624.1">
    <property type="nucleotide sequence ID" value="NZ_AP027079.1"/>
</dbReference>
<reference evidence="3" key="1">
    <citation type="journal article" date="2023" name="Int. J. Syst. Evol. Microbiol.">
        <title>Mesoterricola silvestris gen. nov., sp. nov., Mesoterricola sediminis sp. nov., Geothrix oryzae sp. nov., Geothrix edaphica sp. nov., Geothrix rubra sp. nov., and Geothrix limicola sp. nov., six novel members of Acidobacteriota isolated from soils.</title>
        <authorList>
            <person name="Itoh H."/>
            <person name="Sugisawa Y."/>
            <person name="Mise K."/>
            <person name="Xu Z."/>
            <person name="Kuniyasu M."/>
            <person name="Ushijima N."/>
            <person name="Kawano K."/>
            <person name="Kobayashi E."/>
            <person name="Shiratori Y."/>
            <person name="Masuda Y."/>
            <person name="Senoo K."/>
        </authorList>
    </citation>
    <scope>NUCLEOTIDE SEQUENCE [LARGE SCALE GENOMIC DNA]</scope>
    <source>
        <strain evidence="3">Red222</strain>
    </source>
</reference>
<evidence type="ECO:0000256" key="1">
    <source>
        <dbReference type="ARBA" id="ARBA00010552"/>
    </source>
</evidence>
<dbReference type="Gene3D" id="3.30.1330.40">
    <property type="entry name" value="RutC-like"/>
    <property type="match status" value="1"/>
</dbReference>
<dbReference type="PANTHER" id="PTHR11803">
    <property type="entry name" value="2-IMINOBUTANOATE/2-IMINOPROPANOATE DEAMINASE RIDA"/>
    <property type="match status" value="1"/>
</dbReference>
<dbReference type="PROSITE" id="PS01094">
    <property type="entry name" value="UPF0076"/>
    <property type="match status" value="1"/>
</dbReference>
<dbReference type="InterPro" id="IPR006175">
    <property type="entry name" value="YjgF/YER057c/UK114"/>
</dbReference>
<proteinExistence type="inferred from homology"/>
<dbReference type="EMBL" id="AP027079">
    <property type="protein sequence ID" value="BDU67997.1"/>
    <property type="molecule type" value="Genomic_DNA"/>
</dbReference>
<gene>
    <name evidence="2" type="ORF">GETHOR_00980</name>
</gene>
<dbReference type="NCBIfam" id="TIGR00004">
    <property type="entry name" value="Rid family detoxifying hydrolase"/>
    <property type="match status" value="1"/>
</dbReference>
<organism evidence="2 3">
    <name type="scientific">Geothrix oryzae</name>
    <dbReference type="NCBI Taxonomy" id="2927975"/>
    <lineage>
        <taxon>Bacteria</taxon>
        <taxon>Pseudomonadati</taxon>
        <taxon>Acidobacteriota</taxon>
        <taxon>Holophagae</taxon>
        <taxon>Holophagales</taxon>
        <taxon>Holophagaceae</taxon>
        <taxon>Geothrix</taxon>
    </lineage>
</organism>
<dbReference type="PANTHER" id="PTHR11803:SF58">
    <property type="entry name" value="PROTEIN HMF1-RELATED"/>
    <property type="match status" value="1"/>
</dbReference>
<evidence type="ECO:0000313" key="2">
    <source>
        <dbReference type="EMBL" id="BDU67997.1"/>
    </source>
</evidence>
<protein>
    <recommendedName>
        <fullName evidence="4">Reactive intermediate/imine deaminase</fullName>
    </recommendedName>
</protein>
<keyword evidence="3" id="KW-1185">Reference proteome</keyword>
<evidence type="ECO:0000313" key="3">
    <source>
        <dbReference type="Proteomes" id="UP001242010"/>
    </source>
</evidence>
<evidence type="ECO:0008006" key="4">
    <source>
        <dbReference type="Google" id="ProtNLM"/>
    </source>
</evidence>